<evidence type="ECO:0000256" key="1">
    <source>
        <dbReference type="SAM" id="MobiDB-lite"/>
    </source>
</evidence>
<dbReference type="RefSeq" id="WP_344865149.1">
    <property type="nucleotide sequence ID" value="NZ_BAAAUT010000064.1"/>
</dbReference>
<evidence type="ECO:0008006" key="4">
    <source>
        <dbReference type="Google" id="ProtNLM"/>
    </source>
</evidence>
<organism evidence="2 3">
    <name type="scientific">Planomonospora alba</name>
    <dbReference type="NCBI Taxonomy" id="161354"/>
    <lineage>
        <taxon>Bacteria</taxon>
        <taxon>Bacillati</taxon>
        <taxon>Actinomycetota</taxon>
        <taxon>Actinomycetes</taxon>
        <taxon>Streptosporangiales</taxon>
        <taxon>Streptosporangiaceae</taxon>
        <taxon>Planomonospora</taxon>
    </lineage>
</organism>
<gene>
    <name evidence="2" type="ORF">GCM10010466_58600</name>
</gene>
<feature type="compositionally biased region" description="Basic and acidic residues" evidence="1">
    <location>
        <begin position="213"/>
        <end position="238"/>
    </location>
</feature>
<feature type="region of interest" description="Disordered" evidence="1">
    <location>
        <begin position="182"/>
        <end position="238"/>
    </location>
</feature>
<dbReference type="PANTHER" id="PTHR38479:SF2">
    <property type="entry name" value="WINGED HELIX DNA-BINDING DOMAIN-CONTAINING PROTEIN"/>
    <property type="match status" value="1"/>
</dbReference>
<dbReference type="Pfam" id="PF06224">
    <property type="entry name" value="AlkZ-like"/>
    <property type="match status" value="1"/>
</dbReference>
<dbReference type="Proteomes" id="UP001500320">
    <property type="component" value="Unassembled WGS sequence"/>
</dbReference>
<dbReference type="InterPro" id="IPR009351">
    <property type="entry name" value="AlkZ-like"/>
</dbReference>
<evidence type="ECO:0000313" key="2">
    <source>
        <dbReference type="EMBL" id="GAA3160030.1"/>
    </source>
</evidence>
<dbReference type="PANTHER" id="PTHR38479">
    <property type="entry name" value="LMO0824 PROTEIN"/>
    <property type="match status" value="1"/>
</dbReference>
<comment type="caution">
    <text evidence="2">The sequence shown here is derived from an EMBL/GenBank/DDBJ whole genome shotgun (WGS) entry which is preliminary data.</text>
</comment>
<accession>A0ABP6P1J5</accession>
<name>A0ABP6P1J5_9ACTN</name>
<proteinExistence type="predicted"/>
<evidence type="ECO:0000313" key="3">
    <source>
        <dbReference type="Proteomes" id="UP001500320"/>
    </source>
</evidence>
<protein>
    <recommendedName>
        <fullName evidence="4">Winged helix DNA-binding domain-containing protein</fullName>
    </recommendedName>
</protein>
<sequence length="408" mass="44653">METLTTRRLNRATLARQLLLAREKTDVVTAVERLGGMQAQEPRHPFTGLWTRLEDFRREDLHRALHERSVVRATMMRATLHLVSAADYARFRPVLAPVLTSALRGRGDLAAGLDLDALLPVARAILAEGPRDFATLRELLQRHFPDVNDRALGYAVRTGLPLVMVPTEDRWAFPPAAEFALPDGLPGPGRAGRGRPGAGPAGEPEGPQGPGEPGERSPGERGEPEAPEGARERSRESGDPAAELVLRYLAAFGPATAADAQAWTGLRGLRAVLDGLRPRLAVFRDERGRELFDLPGAPRPDEDVPAPARFLPDFDSLVLAHADRTRLMAEEYRPLVTTKNLRVRAVFLWDGTVRGTWQAELGRRAATLRLTPFEPLPARAVAELTAEGEALLRFLEPDAAAFAVRIGE</sequence>
<keyword evidence="3" id="KW-1185">Reference proteome</keyword>
<feature type="compositionally biased region" description="Gly residues" evidence="1">
    <location>
        <begin position="186"/>
        <end position="200"/>
    </location>
</feature>
<dbReference type="EMBL" id="BAAAUT010000064">
    <property type="protein sequence ID" value="GAA3160030.1"/>
    <property type="molecule type" value="Genomic_DNA"/>
</dbReference>
<reference evidence="3" key="1">
    <citation type="journal article" date="2019" name="Int. J. Syst. Evol. Microbiol.">
        <title>The Global Catalogue of Microorganisms (GCM) 10K type strain sequencing project: providing services to taxonomists for standard genome sequencing and annotation.</title>
        <authorList>
            <consortium name="The Broad Institute Genomics Platform"/>
            <consortium name="The Broad Institute Genome Sequencing Center for Infectious Disease"/>
            <person name="Wu L."/>
            <person name="Ma J."/>
        </authorList>
    </citation>
    <scope>NUCLEOTIDE SEQUENCE [LARGE SCALE GENOMIC DNA]</scope>
    <source>
        <strain evidence="3">JCM 9373</strain>
    </source>
</reference>